<sequence>MPRLAGSLLIRFIYGCVLEYQTLPPKYAAYYTCIFISRGVSPVVLWYATCLLRVFLISFRYSYLSYI</sequence>
<dbReference type="Proteomes" id="UP001497700">
    <property type="component" value="Unassembled WGS sequence"/>
</dbReference>
<accession>A0ACB9ZBZ5</accession>
<keyword evidence="2" id="KW-1185">Reference proteome</keyword>
<name>A0ACB9ZBZ5_9PEZI</name>
<reference evidence="1 2" key="1">
    <citation type="journal article" date="2022" name="New Phytol.">
        <title>Ecological generalism drives hyperdiversity of secondary metabolite gene clusters in xylarialean endophytes.</title>
        <authorList>
            <person name="Franco M.E.E."/>
            <person name="Wisecaver J.H."/>
            <person name="Arnold A.E."/>
            <person name="Ju Y.M."/>
            <person name="Slot J.C."/>
            <person name="Ahrendt S."/>
            <person name="Moore L.P."/>
            <person name="Eastman K.E."/>
            <person name="Scott K."/>
            <person name="Konkel Z."/>
            <person name="Mondo S.J."/>
            <person name="Kuo A."/>
            <person name="Hayes R.D."/>
            <person name="Haridas S."/>
            <person name="Andreopoulos B."/>
            <person name="Riley R."/>
            <person name="LaButti K."/>
            <person name="Pangilinan J."/>
            <person name="Lipzen A."/>
            <person name="Amirebrahimi M."/>
            <person name="Yan J."/>
            <person name="Adam C."/>
            <person name="Keymanesh K."/>
            <person name="Ng V."/>
            <person name="Louie K."/>
            <person name="Northen T."/>
            <person name="Drula E."/>
            <person name="Henrissat B."/>
            <person name="Hsieh H.M."/>
            <person name="Youens-Clark K."/>
            <person name="Lutzoni F."/>
            <person name="Miadlikowska J."/>
            <person name="Eastwood D.C."/>
            <person name="Hamelin R.C."/>
            <person name="Grigoriev I.V."/>
            <person name="U'Ren J.M."/>
        </authorList>
    </citation>
    <scope>NUCLEOTIDE SEQUENCE [LARGE SCALE GENOMIC DNA]</scope>
    <source>
        <strain evidence="1 2">CBS 119005</strain>
    </source>
</reference>
<organism evidence="1 2">
    <name type="scientific">Hypoxylon rubiginosum</name>
    <dbReference type="NCBI Taxonomy" id="110542"/>
    <lineage>
        <taxon>Eukaryota</taxon>
        <taxon>Fungi</taxon>
        <taxon>Dikarya</taxon>
        <taxon>Ascomycota</taxon>
        <taxon>Pezizomycotina</taxon>
        <taxon>Sordariomycetes</taxon>
        <taxon>Xylariomycetidae</taxon>
        <taxon>Xylariales</taxon>
        <taxon>Hypoxylaceae</taxon>
        <taxon>Hypoxylon</taxon>
    </lineage>
</organism>
<evidence type="ECO:0000313" key="1">
    <source>
        <dbReference type="EMBL" id="KAI4868954.1"/>
    </source>
</evidence>
<evidence type="ECO:0000313" key="2">
    <source>
        <dbReference type="Proteomes" id="UP001497700"/>
    </source>
</evidence>
<proteinExistence type="predicted"/>
<dbReference type="EMBL" id="MU393434">
    <property type="protein sequence ID" value="KAI4868954.1"/>
    <property type="molecule type" value="Genomic_DNA"/>
</dbReference>
<comment type="caution">
    <text evidence="1">The sequence shown here is derived from an EMBL/GenBank/DDBJ whole genome shotgun (WGS) entry which is preliminary data.</text>
</comment>
<gene>
    <name evidence="1" type="ORF">F4820DRAFT_408374</name>
</gene>
<protein>
    <submittedName>
        <fullName evidence="1">Uncharacterized protein</fullName>
    </submittedName>
</protein>